<evidence type="ECO:0000256" key="3">
    <source>
        <dbReference type="ARBA" id="ARBA00022692"/>
    </source>
</evidence>
<protein>
    <recommendedName>
        <fullName evidence="10">DUF92 domain protein</fullName>
    </recommendedName>
</protein>
<dbReference type="AlphaFoldDB" id="A0A0C2ESZ2"/>
<dbReference type="VEuPathDB" id="FungiDB:SPBR_07120"/>
<keyword evidence="4 7" id="KW-1133">Transmembrane helix</keyword>
<evidence type="ECO:0000256" key="5">
    <source>
        <dbReference type="ARBA" id="ARBA00023136"/>
    </source>
</evidence>
<feature type="transmembrane region" description="Helical" evidence="7">
    <location>
        <begin position="117"/>
        <end position="146"/>
    </location>
</feature>
<evidence type="ECO:0000256" key="4">
    <source>
        <dbReference type="ARBA" id="ARBA00022989"/>
    </source>
</evidence>
<dbReference type="PANTHER" id="PTHR13353">
    <property type="entry name" value="TRANSMEMBRANE PROTEIN 19"/>
    <property type="match status" value="1"/>
</dbReference>
<evidence type="ECO:0000256" key="1">
    <source>
        <dbReference type="ARBA" id="ARBA00004141"/>
    </source>
</evidence>
<dbReference type="Pfam" id="PF01940">
    <property type="entry name" value="DUF92"/>
    <property type="match status" value="1"/>
</dbReference>
<gene>
    <name evidence="8" type="ORF">SPBR_07120</name>
</gene>
<sequence length="457" mass="48022">MALQAVYGGAFRALLPHCKELQSLRGYNSSVSFTGTEKDHAIFFLVLFLFPDSHQPKPTSHPTASHPRAISTTPTSITTSSIDSLIVIAAMKPVIAIPATLALVYRAYSKKSLTPSGIFVATLTAIAHAVHPWNLPFVLLAVFFLAGSRVTHVKENVKAALTLPARGGPNVGGGEGPRTHVQVLANSLVASVLTLLHAYQLHRRKQVLLDLHAGGDAAAAAAAHADLATHGSLCYAWRGDLLVIGMVANYAAVAADTFSSELGILSRATPRLITSPTLRKVPRGTNGGVTLGGLAAGLLGSVVIVTAAMLFLPLCTSDTTRDPLLFGTAAASASAAWSGADRRALMGFLVLWGLLGSVVDSVLGGLLQRSVRDTRTGKILEGEGGIRVLVSEDAGPHHGHSKTEADKPRQPSRVVENGWDLLDNNDVNFLMAVIMSVSAMAVAGWYWGVPLSSIIQP</sequence>
<evidence type="ECO:0000256" key="2">
    <source>
        <dbReference type="ARBA" id="ARBA00009012"/>
    </source>
</evidence>
<keyword evidence="9" id="KW-1185">Reference proteome</keyword>
<reference evidence="8 9" key="1">
    <citation type="journal article" date="2014" name="BMC Genomics">
        <title>Comparative genomics of the major fungal agents of human and animal Sporotrichosis: Sporothrix schenckii and Sporothrix brasiliensis.</title>
        <authorList>
            <person name="Teixeira M.M."/>
            <person name="de Almeida L.G."/>
            <person name="Kubitschek-Barreira P."/>
            <person name="Alves F.L."/>
            <person name="Kioshima E.S."/>
            <person name="Abadio A.K."/>
            <person name="Fernandes L."/>
            <person name="Derengowski L.S."/>
            <person name="Ferreira K.S."/>
            <person name="Souza R.C."/>
            <person name="Ruiz J.C."/>
            <person name="de Andrade N.C."/>
            <person name="Paes H.C."/>
            <person name="Nicola A.M."/>
            <person name="Albuquerque P."/>
            <person name="Gerber A.L."/>
            <person name="Martins V.P."/>
            <person name="Peconick L.D."/>
            <person name="Neto A.V."/>
            <person name="Chaucanez C.B."/>
            <person name="Silva P.A."/>
            <person name="Cunha O.L."/>
            <person name="de Oliveira F.F."/>
            <person name="dos Santos T.C."/>
            <person name="Barros A.L."/>
            <person name="Soares M.A."/>
            <person name="de Oliveira L.M."/>
            <person name="Marini M.M."/>
            <person name="Villalobos-Duno H."/>
            <person name="Cunha M.M."/>
            <person name="de Hoog S."/>
            <person name="da Silveira J.F."/>
            <person name="Henrissat B."/>
            <person name="Nino-Vega G.A."/>
            <person name="Cisalpino P.S."/>
            <person name="Mora-Montes H.M."/>
            <person name="Almeida S.R."/>
            <person name="Stajich J.E."/>
            <person name="Lopes-Bezerra L.M."/>
            <person name="Vasconcelos A.T."/>
            <person name="Felipe M.S."/>
        </authorList>
    </citation>
    <scope>NUCLEOTIDE SEQUENCE [LARGE SCALE GENOMIC DNA]</scope>
    <source>
        <strain evidence="8 9">5110</strain>
    </source>
</reference>
<dbReference type="RefSeq" id="XP_040617529.1">
    <property type="nucleotide sequence ID" value="XM_040765374.1"/>
</dbReference>
<name>A0A0C2ESZ2_9PEZI</name>
<comment type="similarity">
    <text evidence="2">Belongs to the TMEM19 family.</text>
</comment>
<keyword evidence="3 7" id="KW-0812">Transmembrane</keyword>
<dbReference type="OrthoDB" id="30881at2759"/>
<dbReference type="HOGENOM" id="CLU_036918_1_0_1"/>
<dbReference type="InterPro" id="IPR002794">
    <property type="entry name" value="DUF92_TMEM19"/>
</dbReference>
<proteinExistence type="inferred from homology"/>
<evidence type="ECO:0000313" key="8">
    <source>
        <dbReference type="EMBL" id="KIH89519.1"/>
    </source>
</evidence>
<feature type="transmembrane region" description="Helical" evidence="7">
    <location>
        <begin position="289"/>
        <end position="312"/>
    </location>
</feature>
<evidence type="ECO:0000256" key="7">
    <source>
        <dbReference type="SAM" id="Phobius"/>
    </source>
</evidence>
<evidence type="ECO:0008006" key="10">
    <source>
        <dbReference type="Google" id="ProtNLM"/>
    </source>
</evidence>
<feature type="region of interest" description="Disordered" evidence="6">
    <location>
        <begin position="391"/>
        <end position="412"/>
    </location>
</feature>
<evidence type="ECO:0000313" key="9">
    <source>
        <dbReference type="Proteomes" id="UP000031575"/>
    </source>
</evidence>
<feature type="transmembrane region" description="Helical" evidence="7">
    <location>
        <begin position="85"/>
        <end position="105"/>
    </location>
</feature>
<comment type="subcellular location">
    <subcellularLocation>
        <location evidence="1">Membrane</location>
        <topology evidence="1">Multi-pass membrane protein</topology>
    </subcellularLocation>
</comment>
<dbReference type="EMBL" id="AWTV01000009">
    <property type="protein sequence ID" value="KIH89519.1"/>
    <property type="molecule type" value="Genomic_DNA"/>
</dbReference>
<dbReference type="GO" id="GO:0016020">
    <property type="term" value="C:membrane"/>
    <property type="evidence" value="ECO:0007669"/>
    <property type="project" value="UniProtKB-SubCell"/>
</dbReference>
<feature type="transmembrane region" description="Helical" evidence="7">
    <location>
        <begin position="429"/>
        <end position="449"/>
    </location>
</feature>
<dbReference type="PANTHER" id="PTHR13353:SF5">
    <property type="entry name" value="TRANSMEMBRANE PROTEIN 19"/>
    <property type="match status" value="1"/>
</dbReference>
<keyword evidence="5 7" id="KW-0472">Membrane</keyword>
<evidence type="ECO:0000256" key="6">
    <source>
        <dbReference type="SAM" id="MobiDB-lite"/>
    </source>
</evidence>
<dbReference type="Proteomes" id="UP000031575">
    <property type="component" value="Unassembled WGS sequence"/>
</dbReference>
<dbReference type="GeneID" id="63680295"/>
<feature type="transmembrane region" description="Helical" evidence="7">
    <location>
        <begin position="347"/>
        <end position="367"/>
    </location>
</feature>
<comment type="caution">
    <text evidence="8">The sequence shown here is derived from an EMBL/GenBank/DDBJ whole genome shotgun (WGS) entry which is preliminary data.</text>
</comment>
<accession>A0A0C2ESZ2</accession>
<organism evidence="8 9">
    <name type="scientific">Sporothrix brasiliensis 5110</name>
    <dbReference type="NCBI Taxonomy" id="1398154"/>
    <lineage>
        <taxon>Eukaryota</taxon>
        <taxon>Fungi</taxon>
        <taxon>Dikarya</taxon>
        <taxon>Ascomycota</taxon>
        <taxon>Pezizomycotina</taxon>
        <taxon>Sordariomycetes</taxon>
        <taxon>Sordariomycetidae</taxon>
        <taxon>Ophiostomatales</taxon>
        <taxon>Ophiostomataceae</taxon>
        <taxon>Sporothrix</taxon>
    </lineage>
</organism>